<evidence type="ECO:0008006" key="5">
    <source>
        <dbReference type="Google" id="ProtNLM"/>
    </source>
</evidence>
<evidence type="ECO:0000313" key="3">
    <source>
        <dbReference type="EMBL" id="KAB8296345.1"/>
    </source>
</evidence>
<keyword evidence="1" id="KW-1133">Transmembrane helix</keyword>
<reference evidence="3 4" key="1">
    <citation type="submission" date="2019-06" db="EMBL/GenBank/DDBJ databases">
        <title>Genome Sequence of the Brown Rot Fungal Pathogen Monilinia laxa.</title>
        <authorList>
            <person name="De Miccolis Angelini R.M."/>
            <person name="Landi L."/>
            <person name="Abate D."/>
            <person name="Pollastro S."/>
            <person name="Romanazzi G."/>
            <person name="Faretra F."/>
        </authorList>
    </citation>
    <scope>NUCLEOTIDE SEQUENCE [LARGE SCALE GENOMIC DNA]</scope>
    <source>
        <strain evidence="3 4">Mlax316</strain>
    </source>
</reference>
<dbReference type="AlphaFoldDB" id="A0A5N6K2I9"/>
<keyword evidence="1" id="KW-0472">Membrane</keyword>
<comment type="caution">
    <text evidence="3">The sequence shown here is derived from an EMBL/GenBank/DDBJ whole genome shotgun (WGS) entry which is preliminary data.</text>
</comment>
<keyword evidence="1" id="KW-0812">Transmembrane</keyword>
<feature type="chain" id="PRO_5024863231" description="LAGLIDADG endonuclease" evidence="2">
    <location>
        <begin position="29"/>
        <end position="131"/>
    </location>
</feature>
<protein>
    <recommendedName>
        <fullName evidence="5">LAGLIDADG endonuclease</fullName>
    </recommendedName>
</protein>
<evidence type="ECO:0000313" key="4">
    <source>
        <dbReference type="Proteomes" id="UP000326757"/>
    </source>
</evidence>
<feature type="transmembrane region" description="Helical" evidence="1">
    <location>
        <begin position="98"/>
        <end position="123"/>
    </location>
</feature>
<proteinExistence type="predicted"/>
<feature type="signal peptide" evidence="2">
    <location>
        <begin position="1"/>
        <end position="28"/>
    </location>
</feature>
<evidence type="ECO:0000256" key="1">
    <source>
        <dbReference type="SAM" id="Phobius"/>
    </source>
</evidence>
<evidence type="ECO:0000256" key="2">
    <source>
        <dbReference type="SAM" id="SignalP"/>
    </source>
</evidence>
<sequence length="131" mass="15531">MFLVSTHGVTWRFYPLLILILHILKTPPSPIGCTALQTKQNKKLSLHSFRQRRFWVGIDTHVYYKHEHEIKGYGHETERNGMAFGWARRKNSHLKLCIVLHFLSRSLYISILYALCYFLLLIYTRSHSPFL</sequence>
<dbReference type="EMBL" id="VIGI01000009">
    <property type="protein sequence ID" value="KAB8296345.1"/>
    <property type="molecule type" value="Genomic_DNA"/>
</dbReference>
<keyword evidence="2" id="KW-0732">Signal</keyword>
<organism evidence="3 4">
    <name type="scientific">Monilinia laxa</name>
    <name type="common">Brown rot fungus</name>
    <name type="synonym">Sclerotinia laxa</name>
    <dbReference type="NCBI Taxonomy" id="61186"/>
    <lineage>
        <taxon>Eukaryota</taxon>
        <taxon>Fungi</taxon>
        <taxon>Dikarya</taxon>
        <taxon>Ascomycota</taxon>
        <taxon>Pezizomycotina</taxon>
        <taxon>Leotiomycetes</taxon>
        <taxon>Helotiales</taxon>
        <taxon>Sclerotiniaceae</taxon>
        <taxon>Monilinia</taxon>
    </lineage>
</organism>
<gene>
    <name evidence="3" type="ORF">EYC80_009109</name>
</gene>
<keyword evidence="4" id="KW-1185">Reference proteome</keyword>
<dbReference type="Proteomes" id="UP000326757">
    <property type="component" value="Unassembled WGS sequence"/>
</dbReference>
<accession>A0A5N6K2I9</accession>
<name>A0A5N6K2I9_MONLA</name>